<dbReference type="Proteomes" id="UP001054857">
    <property type="component" value="Unassembled WGS sequence"/>
</dbReference>
<keyword evidence="3" id="KW-1185">Reference proteome</keyword>
<name>A0AAD3HI64_9CHLO</name>
<evidence type="ECO:0000256" key="1">
    <source>
        <dbReference type="SAM" id="MobiDB-lite"/>
    </source>
</evidence>
<feature type="region of interest" description="Disordered" evidence="1">
    <location>
        <begin position="189"/>
        <end position="227"/>
    </location>
</feature>
<dbReference type="EMBL" id="BMAR01000001">
    <property type="protein sequence ID" value="GFR41466.1"/>
    <property type="molecule type" value="Genomic_DNA"/>
</dbReference>
<evidence type="ECO:0000313" key="3">
    <source>
        <dbReference type="Proteomes" id="UP001054857"/>
    </source>
</evidence>
<organism evidence="2 3">
    <name type="scientific">Astrephomene gubernaculifera</name>
    <dbReference type="NCBI Taxonomy" id="47775"/>
    <lineage>
        <taxon>Eukaryota</taxon>
        <taxon>Viridiplantae</taxon>
        <taxon>Chlorophyta</taxon>
        <taxon>core chlorophytes</taxon>
        <taxon>Chlorophyceae</taxon>
        <taxon>CS clade</taxon>
        <taxon>Chlamydomonadales</taxon>
        <taxon>Astrephomenaceae</taxon>
        <taxon>Astrephomene</taxon>
    </lineage>
</organism>
<sequence>LGYRTRPSKRIVNVDTAPGLWCSASLIQETSLSLFACKACEVAQPTQNRLMEPHSLALITASTLDPRHHSHLHGTHARRAQPLPLQHNLRRPFKGLAQSLARLLPQLRQISQRLRRIAPNGTADGNPVRPLRTAVANVDPDACTAPDLSFPAPTLQTQIQPKRLARWRACCRVQFFRLRNRQLDHCQKQQRKEQEEQQQQPLQQRVEEQQDQQQLDAPSHGPCTQVSVHPLHRHAHGTQRYGPLRQLRRVLRLMGSQLRPVGPGGNDRTVSERLLNVATCGMFFQAGGKIVRLCSSLAARRFGWAFIAVGAIATLYHGSVGRLRPLARKVDYYSIALASLLLRAAVVGPAPRWLGGVMLAATPFRPTLVSGCNFMAVEEEHTPLLAWFPFTHAAFHTLSAAAFLTLPSALDHITASAAA</sequence>
<dbReference type="PANTHER" id="PTHR35100">
    <property type="entry name" value="FOLD PROTEIN"/>
    <property type="match status" value="1"/>
</dbReference>
<accession>A0AAD3HI64</accession>
<proteinExistence type="predicted"/>
<reference evidence="2 3" key="1">
    <citation type="journal article" date="2021" name="Sci. Rep.">
        <title>Genome sequencing of the multicellular alga Astrephomene provides insights into convergent evolution of germ-soma differentiation.</title>
        <authorList>
            <person name="Yamashita S."/>
            <person name="Yamamoto K."/>
            <person name="Matsuzaki R."/>
            <person name="Suzuki S."/>
            <person name="Yamaguchi H."/>
            <person name="Hirooka S."/>
            <person name="Minakuchi Y."/>
            <person name="Miyagishima S."/>
            <person name="Kawachi M."/>
            <person name="Toyoda A."/>
            <person name="Nozaki H."/>
        </authorList>
    </citation>
    <scope>NUCLEOTIDE SEQUENCE [LARGE SCALE GENOMIC DNA]</scope>
    <source>
        <strain evidence="2 3">NIES-4017</strain>
    </source>
</reference>
<gene>
    <name evidence="2" type="ORF">Agub_g2155</name>
</gene>
<dbReference type="PANTHER" id="PTHR35100:SF1">
    <property type="entry name" value="F15H11.13 PROTEIN"/>
    <property type="match status" value="1"/>
</dbReference>
<dbReference type="AlphaFoldDB" id="A0AAD3HI64"/>
<protein>
    <submittedName>
        <fullName evidence="2">Uncharacterized protein</fullName>
    </submittedName>
</protein>
<evidence type="ECO:0000313" key="2">
    <source>
        <dbReference type="EMBL" id="GFR41466.1"/>
    </source>
</evidence>
<feature type="non-terminal residue" evidence="2">
    <location>
        <position position="419"/>
    </location>
</feature>
<comment type="caution">
    <text evidence="2">The sequence shown here is derived from an EMBL/GenBank/DDBJ whole genome shotgun (WGS) entry which is preliminary data.</text>
</comment>